<comment type="caution">
    <text evidence="2">The sequence shown here is derived from an EMBL/GenBank/DDBJ whole genome shotgun (WGS) entry which is preliminary data.</text>
</comment>
<evidence type="ECO:0000256" key="1">
    <source>
        <dbReference type="SAM" id="MobiDB-lite"/>
    </source>
</evidence>
<evidence type="ECO:0000313" key="3">
    <source>
        <dbReference type="Proteomes" id="UP000477722"/>
    </source>
</evidence>
<dbReference type="EMBL" id="JAAKZZ010000611">
    <property type="protein sequence ID" value="NGO73070.1"/>
    <property type="molecule type" value="Genomic_DNA"/>
</dbReference>
<sequence>MTRGSGGTIRSNNQGRPQCDRRGQHHGYTPPPRRRALFSGTATGC</sequence>
<dbReference type="Proteomes" id="UP000477722">
    <property type="component" value="Unassembled WGS sequence"/>
</dbReference>
<protein>
    <submittedName>
        <fullName evidence="2">Uncharacterized protein</fullName>
    </submittedName>
</protein>
<organism evidence="2 3">
    <name type="scientific">Streptomyces boncukensis</name>
    <dbReference type="NCBI Taxonomy" id="2711219"/>
    <lineage>
        <taxon>Bacteria</taxon>
        <taxon>Bacillati</taxon>
        <taxon>Actinomycetota</taxon>
        <taxon>Actinomycetes</taxon>
        <taxon>Kitasatosporales</taxon>
        <taxon>Streptomycetaceae</taxon>
        <taxon>Streptomyces</taxon>
    </lineage>
</organism>
<keyword evidence="3" id="KW-1185">Reference proteome</keyword>
<evidence type="ECO:0000313" key="2">
    <source>
        <dbReference type="EMBL" id="NGO73070.1"/>
    </source>
</evidence>
<feature type="region of interest" description="Disordered" evidence="1">
    <location>
        <begin position="1"/>
        <end position="45"/>
    </location>
</feature>
<accession>A0A6G4X890</accession>
<gene>
    <name evidence="2" type="ORF">G5C65_32965</name>
</gene>
<proteinExistence type="predicted"/>
<name>A0A6G4X890_9ACTN</name>
<reference evidence="2 3" key="1">
    <citation type="submission" date="2020-02" db="EMBL/GenBank/DDBJ databases">
        <title>Whole-genome analyses of novel actinobacteria.</title>
        <authorList>
            <person name="Sahin N."/>
            <person name="Tatar D."/>
        </authorList>
    </citation>
    <scope>NUCLEOTIDE SEQUENCE [LARGE SCALE GENOMIC DNA]</scope>
    <source>
        <strain evidence="2 3">SB3404</strain>
    </source>
</reference>
<dbReference type="AlphaFoldDB" id="A0A6G4X890"/>